<sequence length="343" mass="38189">MSTENTPTALTNTSPGLHSAWHPVLRSADLLHNAPQRVVLLGEPYVLTRINNTLTAFVDKCPHRNARLSDGCVVGEHLQCPYHGWEFTTQGDVAHVPALGKGATLPPHTALSSARVVEKYNLVWLAPEEPVTNIINISEWNDASLRHVWLEPITIKAAAAQFIDNFLDFGHFPFVHAGTFGSGEDANIHEYSVEKDESGWGFVVNYEHTIENNEDPLVATGEHPLVQPRIMRYEFTAPFSCNLRLELPTTGMVNAIVTFCQPIDNNTTCLYSVMLRNDCPTDALAQAAAAYEMDILAEDLKVIEGLYDKIVPLERGQIHTRADRNTVEFRRIMQRLLSANIPS</sequence>
<keyword evidence="4" id="KW-0408">Iron</keyword>
<evidence type="ECO:0000256" key="3">
    <source>
        <dbReference type="ARBA" id="ARBA00023002"/>
    </source>
</evidence>
<dbReference type="CDD" id="cd03469">
    <property type="entry name" value="Rieske_RO_Alpha_N"/>
    <property type="match status" value="1"/>
</dbReference>
<reference evidence="7" key="1">
    <citation type="submission" date="2020-05" db="EMBL/GenBank/DDBJ databases">
        <authorList>
            <person name="Chiriac C."/>
            <person name="Salcher M."/>
            <person name="Ghai R."/>
            <person name="Kavagutti S V."/>
        </authorList>
    </citation>
    <scope>NUCLEOTIDE SEQUENCE</scope>
</reference>
<evidence type="ECO:0000256" key="2">
    <source>
        <dbReference type="ARBA" id="ARBA00022723"/>
    </source>
</evidence>
<dbReference type="InterPro" id="IPR044043">
    <property type="entry name" value="VanA_C_cat"/>
</dbReference>
<dbReference type="GO" id="GO:0046872">
    <property type="term" value="F:metal ion binding"/>
    <property type="evidence" value="ECO:0007669"/>
    <property type="project" value="UniProtKB-KW"/>
</dbReference>
<evidence type="ECO:0000256" key="5">
    <source>
        <dbReference type="ARBA" id="ARBA00023014"/>
    </source>
</evidence>
<dbReference type="PANTHER" id="PTHR21266:SF60">
    <property type="entry name" value="3-KETOSTEROID-9-ALPHA-MONOOXYGENASE, OXYGENASE COMPONENT"/>
    <property type="match status" value="1"/>
</dbReference>
<dbReference type="PANTHER" id="PTHR21266">
    <property type="entry name" value="IRON-SULFUR DOMAIN CONTAINING PROTEIN"/>
    <property type="match status" value="1"/>
</dbReference>
<protein>
    <submittedName>
        <fullName evidence="7">Unannotated protein</fullName>
    </submittedName>
</protein>
<keyword evidence="2" id="KW-0479">Metal-binding</keyword>
<gene>
    <name evidence="7" type="ORF">UFOPK4347_01551</name>
</gene>
<evidence type="ECO:0000259" key="6">
    <source>
        <dbReference type="PROSITE" id="PS51296"/>
    </source>
</evidence>
<dbReference type="AlphaFoldDB" id="A0A6J7UP00"/>
<feature type="domain" description="Rieske" evidence="6">
    <location>
        <begin position="21"/>
        <end position="125"/>
    </location>
</feature>
<dbReference type="Gene3D" id="2.102.10.10">
    <property type="entry name" value="Rieske [2Fe-2S] iron-sulphur domain"/>
    <property type="match status" value="1"/>
</dbReference>
<organism evidence="7">
    <name type="scientific">freshwater metagenome</name>
    <dbReference type="NCBI Taxonomy" id="449393"/>
    <lineage>
        <taxon>unclassified sequences</taxon>
        <taxon>metagenomes</taxon>
        <taxon>ecological metagenomes</taxon>
    </lineage>
</organism>
<keyword evidence="3" id="KW-0560">Oxidoreductase</keyword>
<evidence type="ECO:0000256" key="1">
    <source>
        <dbReference type="ARBA" id="ARBA00022714"/>
    </source>
</evidence>
<dbReference type="SUPFAM" id="SSF55961">
    <property type="entry name" value="Bet v1-like"/>
    <property type="match status" value="1"/>
</dbReference>
<keyword evidence="5" id="KW-0411">Iron-sulfur</keyword>
<dbReference type="SUPFAM" id="SSF50022">
    <property type="entry name" value="ISP domain"/>
    <property type="match status" value="1"/>
</dbReference>
<evidence type="ECO:0000313" key="7">
    <source>
        <dbReference type="EMBL" id="CAB5067703.1"/>
    </source>
</evidence>
<evidence type="ECO:0000256" key="4">
    <source>
        <dbReference type="ARBA" id="ARBA00023004"/>
    </source>
</evidence>
<dbReference type="EMBL" id="CAFBQU010000064">
    <property type="protein sequence ID" value="CAB5067703.1"/>
    <property type="molecule type" value="Genomic_DNA"/>
</dbReference>
<dbReference type="GO" id="GO:0016491">
    <property type="term" value="F:oxidoreductase activity"/>
    <property type="evidence" value="ECO:0007669"/>
    <property type="project" value="UniProtKB-KW"/>
</dbReference>
<dbReference type="GO" id="GO:0051537">
    <property type="term" value="F:2 iron, 2 sulfur cluster binding"/>
    <property type="evidence" value="ECO:0007669"/>
    <property type="project" value="UniProtKB-KW"/>
</dbReference>
<accession>A0A6J7UP00</accession>
<dbReference type="InterPro" id="IPR050584">
    <property type="entry name" value="Cholesterol_7-desaturase"/>
</dbReference>
<dbReference type="PROSITE" id="PS51296">
    <property type="entry name" value="RIESKE"/>
    <property type="match status" value="1"/>
</dbReference>
<keyword evidence="1" id="KW-0001">2Fe-2S</keyword>
<dbReference type="Pfam" id="PF19112">
    <property type="entry name" value="VanA_C"/>
    <property type="match status" value="1"/>
</dbReference>
<name>A0A6J7UP00_9ZZZZ</name>
<dbReference type="InterPro" id="IPR017941">
    <property type="entry name" value="Rieske_2Fe-2S"/>
</dbReference>
<proteinExistence type="predicted"/>
<dbReference type="Gene3D" id="3.90.380.10">
    <property type="entry name" value="Naphthalene 1,2-dioxygenase Alpha Subunit, Chain A, domain 1"/>
    <property type="match status" value="1"/>
</dbReference>
<dbReference type="Pfam" id="PF00355">
    <property type="entry name" value="Rieske"/>
    <property type="match status" value="1"/>
</dbReference>
<dbReference type="InterPro" id="IPR036922">
    <property type="entry name" value="Rieske_2Fe-2S_sf"/>
</dbReference>